<evidence type="ECO:0000256" key="1">
    <source>
        <dbReference type="SAM" id="MobiDB-lite"/>
    </source>
</evidence>
<name>C4YDS0_CANAW</name>
<keyword evidence="3" id="KW-1185">Reference proteome</keyword>
<accession>C4YDS0</accession>
<dbReference type="EMBL" id="CH672346">
    <property type="protein sequence ID" value="EEQ42456.1"/>
    <property type="molecule type" value="Genomic_DNA"/>
</dbReference>
<feature type="compositionally biased region" description="Basic residues" evidence="1">
    <location>
        <begin position="28"/>
        <end position="38"/>
    </location>
</feature>
<protein>
    <submittedName>
        <fullName evidence="2">Uncharacterized protein</fullName>
    </submittedName>
</protein>
<gene>
    <name evidence="2" type="ORF">CAWG_00667</name>
</gene>
<dbReference type="Proteomes" id="UP000001429">
    <property type="component" value="Chromosome 1"/>
</dbReference>
<evidence type="ECO:0000313" key="2">
    <source>
        <dbReference type="EMBL" id="EEQ42456.1"/>
    </source>
</evidence>
<organism evidence="2 3">
    <name type="scientific">Candida albicans (strain WO-1)</name>
    <name type="common">Yeast</name>
    <dbReference type="NCBI Taxonomy" id="294748"/>
    <lineage>
        <taxon>Eukaryota</taxon>
        <taxon>Fungi</taxon>
        <taxon>Dikarya</taxon>
        <taxon>Ascomycota</taxon>
        <taxon>Saccharomycotina</taxon>
        <taxon>Pichiomycetes</taxon>
        <taxon>Debaryomycetaceae</taxon>
        <taxon>Candida/Lodderomyces clade</taxon>
        <taxon>Candida</taxon>
    </lineage>
</organism>
<dbReference type="AlphaFoldDB" id="C4YDS0"/>
<sequence>MLHVIRPRPELSELKFPITKILKVNKQGLKKQRHTKRNKDKEKKQTRLYLPTNTL</sequence>
<evidence type="ECO:0000313" key="3">
    <source>
        <dbReference type="Proteomes" id="UP000001429"/>
    </source>
</evidence>
<dbReference type="HOGENOM" id="CLU_3032163_0_0_1"/>
<dbReference type="PaxDb" id="5476-C4YDS0"/>
<dbReference type="VEuPathDB" id="FungiDB:CAWG_00667"/>
<feature type="region of interest" description="Disordered" evidence="1">
    <location>
        <begin position="27"/>
        <end position="55"/>
    </location>
</feature>
<proteinExistence type="predicted"/>
<reference evidence="2 3" key="1">
    <citation type="journal article" date="2009" name="Nature">
        <title>Evolution of pathogenicity and sexual reproduction in eight Candida genomes.</title>
        <authorList>
            <person name="Butler G."/>
            <person name="Rasmussen M.D."/>
            <person name="Lin M.F."/>
            <person name="Santos M.A."/>
            <person name="Sakthikumar S."/>
            <person name="Munro C.A."/>
            <person name="Rheinbay E."/>
            <person name="Grabherr M."/>
            <person name="Forche A."/>
            <person name="Reedy J.L."/>
            <person name="Agrafioti I."/>
            <person name="Arnaud M.B."/>
            <person name="Bates S."/>
            <person name="Brown A.J."/>
            <person name="Brunke S."/>
            <person name="Costanzo M.C."/>
            <person name="Fitzpatrick D.A."/>
            <person name="de Groot P.W."/>
            <person name="Harris D."/>
            <person name="Hoyer L.L."/>
            <person name="Hube B."/>
            <person name="Klis F.M."/>
            <person name="Kodira C."/>
            <person name="Lennard N."/>
            <person name="Logue M.E."/>
            <person name="Martin R."/>
            <person name="Neiman A.M."/>
            <person name="Nikolaou E."/>
            <person name="Quail M.A."/>
            <person name="Quinn J."/>
            <person name="Santos M.C."/>
            <person name="Schmitzberger F.F."/>
            <person name="Sherlock G."/>
            <person name="Shah P."/>
            <person name="Silverstein K.A."/>
            <person name="Skrzypek M.S."/>
            <person name="Soll D."/>
            <person name="Staggs R."/>
            <person name="Stansfield I."/>
            <person name="Stumpf M.P."/>
            <person name="Sudbery P.E."/>
            <person name="Srikantha T."/>
            <person name="Zeng Q."/>
            <person name="Berman J."/>
            <person name="Berriman M."/>
            <person name="Heitman J."/>
            <person name="Gow N.A."/>
            <person name="Lorenz M.C."/>
            <person name="Birren B.W."/>
            <person name="Kellis M."/>
            <person name="Cuomo C.A."/>
        </authorList>
    </citation>
    <scope>NUCLEOTIDE SEQUENCE [LARGE SCALE GENOMIC DNA]</scope>
    <source>
        <strain evidence="2 3">WO-1</strain>
    </source>
</reference>